<gene>
    <name evidence="7" type="primary">gspH</name>
    <name evidence="7" type="ORF">C1702_07225</name>
</gene>
<evidence type="ECO:0000256" key="1">
    <source>
        <dbReference type="ARBA" id="ARBA00004167"/>
    </source>
</evidence>
<dbReference type="PROSITE" id="PS00409">
    <property type="entry name" value="PROKAR_NTER_METHYL"/>
    <property type="match status" value="1"/>
</dbReference>
<comment type="subcellular location">
    <subcellularLocation>
        <location evidence="1">Membrane</location>
        <topology evidence="1">Single-pass membrane protein</topology>
    </subcellularLocation>
</comment>
<name>A0A2S5T6Q2_9BURK</name>
<evidence type="ECO:0000256" key="5">
    <source>
        <dbReference type="ARBA" id="ARBA00023136"/>
    </source>
</evidence>
<dbReference type="PRINTS" id="PR00885">
    <property type="entry name" value="BCTERIALGSPH"/>
</dbReference>
<evidence type="ECO:0000256" key="2">
    <source>
        <dbReference type="ARBA" id="ARBA00022481"/>
    </source>
</evidence>
<dbReference type="GO" id="GO:0015627">
    <property type="term" value="C:type II protein secretion system complex"/>
    <property type="evidence" value="ECO:0007669"/>
    <property type="project" value="InterPro"/>
</dbReference>
<feature type="transmembrane region" description="Helical" evidence="6">
    <location>
        <begin position="12"/>
        <end position="33"/>
    </location>
</feature>
<evidence type="ECO:0000256" key="3">
    <source>
        <dbReference type="ARBA" id="ARBA00022692"/>
    </source>
</evidence>
<dbReference type="Proteomes" id="UP000239406">
    <property type="component" value="Unassembled WGS sequence"/>
</dbReference>
<dbReference type="GO" id="GO:0015628">
    <property type="term" value="P:protein secretion by the type II secretion system"/>
    <property type="evidence" value="ECO:0007669"/>
    <property type="project" value="InterPro"/>
</dbReference>
<keyword evidence="8" id="KW-1185">Reference proteome</keyword>
<keyword evidence="5 6" id="KW-0472">Membrane</keyword>
<dbReference type="AlphaFoldDB" id="A0A2S5T6Q2"/>
<proteinExistence type="predicted"/>
<dbReference type="NCBIfam" id="TIGR02532">
    <property type="entry name" value="IV_pilin_GFxxxE"/>
    <property type="match status" value="1"/>
</dbReference>
<evidence type="ECO:0000313" key="8">
    <source>
        <dbReference type="Proteomes" id="UP000239406"/>
    </source>
</evidence>
<dbReference type="InterPro" id="IPR012902">
    <property type="entry name" value="N_methyl_site"/>
</dbReference>
<keyword evidence="2" id="KW-0488">Methylation</keyword>
<organism evidence="7 8">
    <name type="scientific">Caldimonas thermodepolymerans</name>
    <dbReference type="NCBI Taxonomy" id="215580"/>
    <lineage>
        <taxon>Bacteria</taxon>
        <taxon>Pseudomonadati</taxon>
        <taxon>Pseudomonadota</taxon>
        <taxon>Betaproteobacteria</taxon>
        <taxon>Burkholderiales</taxon>
        <taxon>Sphaerotilaceae</taxon>
        <taxon>Caldimonas</taxon>
    </lineage>
</organism>
<evidence type="ECO:0000256" key="6">
    <source>
        <dbReference type="SAM" id="Phobius"/>
    </source>
</evidence>
<dbReference type="Pfam" id="PF07963">
    <property type="entry name" value="N_methyl"/>
    <property type="match status" value="1"/>
</dbReference>
<dbReference type="GO" id="GO:0016020">
    <property type="term" value="C:membrane"/>
    <property type="evidence" value="ECO:0007669"/>
    <property type="project" value="UniProtKB-SubCell"/>
</dbReference>
<dbReference type="InterPro" id="IPR045584">
    <property type="entry name" value="Pilin-like"/>
</dbReference>
<evidence type="ECO:0000313" key="7">
    <source>
        <dbReference type="EMBL" id="PPE70547.1"/>
    </source>
</evidence>
<dbReference type="InterPro" id="IPR002416">
    <property type="entry name" value="T2SS_protein-GspH"/>
</dbReference>
<keyword evidence="4 6" id="KW-1133">Transmembrane helix</keyword>
<reference evidence="7 8" key="1">
    <citation type="submission" date="2018-02" db="EMBL/GenBank/DDBJ databases">
        <title>Reclassifiation of [Polyangium] brachysporum DSM 7029 as Guopingzhaonella breviflexa gen. nov., sp. nov., a member of the family Comamonadaceae.</title>
        <authorList>
            <person name="Tang B."/>
        </authorList>
    </citation>
    <scope>NUCLEOTIDE SEQUENCE [LARGE SCALE GENOMIC DNA]</scope>
    <source>
        <strain evidence="7 8">DSM 15344</strain>
    </source>
</reference>
<sequence>MRSGRGRRGFTLLELLVVLALLAITVGTVTLAIRDPAATQLEREAERLAALLESARAEARAAGLRVLWQPVRVQDGSSGPHFRFIGLPEGIELPDTWLNPGVRADIVGAPVLVLGPDPIIGAQRLTLALDDRRVTLATDGLLPFAITSEVPRAP</sequence>
<keyword evidence="3 6" id="KW-0812">Transmembrane</keyword>
<evidence type="ECO:0000256" key="4">
    <source>
        <dbReference type="ARBA" id="ARBA00022989"/>
    </source>
</evidence>
<dbReference type="EMBL" id="PSNY01000006">
    <property type="protein sequence ID" value="PPE70547.1"/>
    <property type="molecule type" value="Genomic_DNA"/>
</dbReference>
<protein>
    <submittedName>
        <fullName evidence="7">Type II secretion system protein GspH</fullName>
    </submittedName>
</protein>
<comment type="caution">
    <text evidence="7">The sequence shown here is derived from an EMBL/GenBank/DDBJ whole genome shotgun (WGS) entry which is preliminary data.</text>
</comment>
<dbReference type="OrthoDB" id="9154196at2"/>
<dbReference type="SUPFAM" id="SSF54523">
    <property type="entry name" value="Pili subunits"/>
    <property type="match status" value="1"/>
</dbReference>
<accession>A0A2S5T6Q2</accession>